<dbReference type="RefSeq" id="WP_277564383.1">
    <property type="nucleotide sequence ID" value="NZ_JAPDHZ010000002.1"/>
</dbReference>
<feature type="chain" id="PRO_5040786230" evidence="4">
    <location>
        <begin position="23"/>
        <end position="493"/>
    </location>
</feature>
<name>A0A9X4QLL0_9BACL</name>
<gene>
    <name evidence="5" type="ORF">OMP38_06640</name>
</gene>
<organism evidence="5 6">
    <name type="scientific">Cohnella ginsengisoli</name>
    <dbReference type="NCBI Taxonomy" id="425004"/>
    <lineage>
        <taxon>Bacteria</taxon>
        <taxon>Bacillati</taxon>
        <taxon>Bacillota</taxon>
        <taxon>Bacilli</taxon>
        <taxon>Bacillales</taxon>
        <taxon>Paenibacillaceae</taxon>
        <taxon>Cohnella</taxon>
    </lineage>
</organism>
<dbReference type="PANTHER" id="PTHR43649">
    <property type="entry name" value="ARABINOSE-BINDING PROTEIN-RELATED"/>
    <property type="match status" value="1"/>
</dbReference>
<dbReference type="Pfam" id="PF01547">
    <property type="entry name" value="SBP_bac_1"/>
    <property type="match status" value="1"/>
</dbReference>
<dbReference type="InterPro" id="IPR006061">
    <property type="entry name" value="SBP_1_CS"/>
</dbReference>
<dbReference type="PROSITE" id="PS51257">
    <property type="entry name" value="PROKAR_LIPOPROTEIN"/>
    <property type="match status" value="1"/>
</dbReference>
<evidence type="ECO:0000313" key="5">
    <source>
        <dbReference type="EMBL" id="MDG0790565.1"/>
    </source>
</evidence>
<dbReference type="GO" id="GO:0055085">
    <property type="term" value="P:transmembrane transport"/>
    <property type="evidence" value="ECO:0007669"/>
    <property type="project" value="InterPro"/>
</dbReference>
<comment type="caution">
    <text evidence="5">The sequence shown here is derived from an EMBL/GenBank/DDBJ whole genome shotgun (WGS) entry which is preliminary data.</text>
</comment>
<protein>
    <submittedName>
        <fullName evidence="5">Extracellular solute-binding protein</fullName>
    </submittedName>
</protein>
<comment type="similarity">
    <text evidence="1">Belongs to the bacterial solute-binding protein 1 family.</text>
</comment>
<keyword evidence="6" id="KW-1185">Reference proteome</keyword>
<accession>A0A9X4QLL0</accession>
<feature type="signal peptide" evidence="4">
    <location>
        <begin position="1"/>
        <end position="22"/>
    </location>
</feature>
<proteinExistence type="inferred from homology"/>
<dbReference type="Proteomes" id="UP001153387">
    <property type="component" value="Unassembled WGS sequence"/>
</dbReference>
<dbReference type="PANTHER" id="PTHR43649:SF17">
    <property type="entry name" value="ABC TRANSPORTER SOLUTE BINDING PROTEIN-SUGAR TRANSPORT"/>
    <property type="match status" value="1"/>
</dbReference>
<evidence type="ECO:0000256" key="4">
    <source>
        <dbReference type="SAM" id="SignalP"/>
    </source>
</evidence>
<dbReference type="AlphaFoldDB" id="A0A9X4QLL0"/>
<dbReference type="Gene3D" id="3.40.190.10">
    <property type="entry name" value="Periplasmic binding protein-like II"/>
    <property type="match status" value="1"/>
</dbReference>
<sequence length="493" mass="53897">MKSFLKAASASLASVVVLTSLAACGGNNTNENAASPSASAEASAGASASASDAGSQVYEENGLPKDEKVTLKVGFFEGGMGRAWFDSAIASFKEKFPNVSFDVTYSPTISQVTQTKIAANDDKDMFDLFSGSIPGGISSYVEAGKLESQEDLWDHKAYDASGKTLKEIAFEGSFDSSPRTKGNTYAFPISGSGSGLMYNKSLFEKNGWNENPKTWSEFLKLCEDIKAAGLFPITFPGVYPDYITNAFGTPKVYELAEEKGTLDKVYEDYHKFNQPYYLAPENIERWNRIYEMGKKGYFPSGLAALNHTQSQMQVVQGKAAMVATGTWVENEMKQSTPADFKWGYMSVPMAENADNTKWITFTPGSGFLIWAAKPDLNKKWSKEFIVSLWNLDNQMEIAEKGGMLPLRADFADDASRLAKLQSLPSAFLAYMKDNKVKMDSGAADVTLTDPAFEQSTKVISEAITQIATGKQEPQPKLQEAEDYLKKAIEAQGK</sequence>
<dbReference type="PROSITE" id="PS01037">
    <property type="entry name" value="SBP_BACTERIAL_1"/>
    <property type="match status" value="1"/>
</dbReference>
<evidence type="ECO:0000256" key="3">
    <source>
        <dbReference type="ARBA" id="ARBA00022729"/>
    </source>
</evidence>
<dbReference type="InterPro" id="IPR050490">
    <property type="entry name" value="Bact_solute-bd_prot1"/>
</dbReference>
<reference evidence="5 6" key="1">
    <citation type="submission" date="2022-10" db="EMBL/GenBank/DDBJ databases">
        <title>Comparative genomic analysis of Cohnella hashimotonis sp. nov., isolated from the International Space Station.</title>
        <authorList>
            <person name="Simpson A."/>
            <person name="Venkateswaran K."/>
        </authorList>
    </citation>
    <scope>NUCLEOTIDE SEQUENCE [LARGE SCALE GENOMIC DNA]</scope>
    <source>
        <strain evidence="5 6">DSM 18997</strain>
    </source>
</reference>
<evidence type="ECO:0000256" key="1">
    <source>
        <dbReference type="ARBA" id="ARBA00008520"/>
    </source>
</evidence>
<evidence type="ECO:0000256" key="2">
    <source>
        <dbReference type="ARBA" id="ARBA00022448"/>
    </source>
</evidence>
<dbReference type="SUPFAM" id="SSF53850">
    <property type="entry name" value="Periplasmic binding protein-like II"/>
    <property type="match status" value="1"/>
</dbReference>
<evidence type="ECO:0000313" key="6">
    <source>
        <dbReference type="Proteomes" id="UP001153387"/>
    </source>
</evidence>
<dbReference type="EMBL" id="JAPDHZ010000002">
    <property type="protein sequence ID" value="MDG0790565.1"/>
    <property type="molecule type" value="Genomic_DNA"/>
</dbReference>
<keyword evidence="3 4" id="KW-0732">Signal</keyword>
<keyword evidence="2" id="KW-0813">Transport</keyword>
<dbReference type="InterPro" id="IPR006059">
    <property type="entry name" value="SBP"/>
</dbReference>